<sequence>MDPHLQAGVTSALLERIVSPLLDNALRYARSHVTVRAARQPDGVRIDVTDDGSGVPPSFAEQLFQPGRRADPTDGHGGAGLGLPLARRLARSAGGEVTYNAEHTSGAGFVVILPAG</sequence>
<dbReference type="PANTHER" id="PTHR44936">
    <property type="entry name" value="SENSOR PROTEIN CREC"/>
    <property type="match status" value="1"/>
</dbReference>
<dbReference type="InterPro" id="IPR004358">
    <property type="entry name" value="Sig_transdc_His_kin-like_C"/>
</dbReference>
<evidence type="ECO:0000256" key="3">
    <source>
        <dbReference type="ARBA" id="ARBA00022553"/>
    </source>
</evidence>
<dbReference type="RefSeq" id="WP_393170150.1">
    <property type="nucleotide sequence ID" value="NZ_JBICRM010000018.1"/>
</dbReference>
<dbReference type="InterPro" id="IPR003594">
    <property type="entry name" value="HATPase_dom"/>
</dbReference>
<reference evidence="8 9" key="1">
    <citation type="submission" date="2024-10" db="EMBL/GenBank/DDBJ databases">
        <authorList>
            <person name="Topkara A.R."/>
            <person name="Saygin H."/>
        </authorList>
    </citation>
    <scope>NUCLEOTIDE SEQUENCE [LARGE SCALE GENOMIC DNA]</scope>
    <source>
        <strain evidence="8 9">M3C6</strain>
    </source>
</reference>
<evidence type="ECO:0000256" key="5">
    <source>
        <dbReference type="ARBA" id="ARBA00022777"/>
    </source>
</evidence>
<evidence type="ECO:0000313" key="9">
    <source>
        <dbReference type="Proteomes" id="UP001603978"/>
    </source>
</evidence>
<dbReference type="Proteomes" id="UP001603978">
    <property type="component" value="Unassembled WGS sequence"/>
</dbReference>
<keyword evidence="9" id="KW-1185">Reference proteome</keyword>
<evidence type="ECO:0000259" key="7">
    <source>
        <dbReference type="PROSITE" id="PS50109"/>
    </source>
</evidence>
<dbReference type="GO" id="GO:0016301">
    <property type="term" value="F:kinase activity"/>
    <property type="evidence" value="ECO:0007669"/>
    <property type="project" value="UniProtKB-KW"/>
</dbReference>
<dbReference type="Pfam" id="PF02518">
    <property type="entry name" value="HATPase_c"/>
    <property type="match status" value="1"/>
</dbReference>
<dbReference type="PRINTS" id="PR00344">
    <property type="entry name" value="BCTRLSENSOR"/>
</dbReference>
<organism evidence="8 9">
    <name type="scientific">Nonomuraea marmarensis</name>
    <dbReference type="NCBI Taxonomy" id="3351344"/>
    <lineage>
        <taxon>Bacteria</taxon>
        <taxon>Bacillati</taxon>
        <taxon>Actinomycetota</taxon>
        <taxon>Actinomycetes</taxon>
        <taxon>Streptosporangiales</taxon>
        <taxon>Streptosporangiaceae</taxon>
        <taxon>Nonomuraea</taxon>
    </lineage>
</organism>
<dbReference type="CDD" id="cd00075">
    <property type="entry name" value="HATPase"/>
    <property type="match status" value="1"/>
</dbReference>
<feature type="domain" description="Histidine kinase" evidence="7">
    <location>
        <begin position="14"/>
        <end position="116"/>
    </location>
</feature>
<keyword evidence="4" id="KW-0808">Transferase</keyword>
<dbReference type="SUPFAM" id="SSF55874">
    <property type="entry name" value="ATPase domain of HSP90 chaperone/DNA topoisomerase II/histidine kinase"/>
    <property type="match status" value="1"/>
</dbReference>
<accession>A0ABW7AIE6</accession>
<evidence type="ECO:0000256" key="6">
    <source>
        <dbReference type="ARBA" id="ARBA00023012"/>
    </source>
</evidence>
<dbReference type="Gene3D" id="3.30.565.10">
    <property type="entry name" value="Histidine kinase-like ATPase, C-terminal domain"/>
    <property type="match status" value="1"/>
</dbReference>
<keyword evidence="3" id="KW-0597">Phosphoprotein</keyword>
<evidence type="ECO:0000256" key="4">
    <source>
        <dbReference type="ARBA" id="ARBA00022679"/>
    </source>
</evidence>
<dbReference type="InterPro" id="IPR005467">
    <property type="entry name" value="His_kinase_dom"/>
</dbReference>
<evidence type="ECO:0000256" key="2">
    <source>
        <dbReference type="ARBA" id="ARBA00012438"/>
    </source>
</evidence>
<protein>
    <recommendedName>
        <fullName evidence="2">histidine kinase</fullName>
        <ecNumber evidence="2">2.7.13.3</ecNumber>
    </recommendedName>
</protein>
<dbReference type="InterPro" id="IPR050980">
    <property type="entry name" value="2C_sensor_his_kinase"/>
</dbReference>
<dbReference type="EC" id="2.7.13.3" evidence="2"/>
<keyword evidence="6" id="KW-0902">Two-component regulatory system</keyword>
<evidence type="ECO:0000256" key="1">
    <source>
        <dbReference type="ARBA" id="ARBA00000085"/>
    </source>
</evidence>
<dbReference type="SMART" id="SM00387">
    <property type="entry name" value="HATPase_c"/>
    <property type="match status" value="1"/>
</dbReference>
<dbReference type="EMBL" id="JBICRM010000018">
    <property type="protein sequence ID" value="MFG1706889.1"/>
    <property type="molecule type" value="Genomic_DNA"/>
</dbReference>
<proteinExistence type="predicted"/>
<comment type="catalytic activity">
    <reaction evidence="1">
        <text>ATP + protein L-histidine = ADP + protein N-phospho-L-histidine.</text>
        <dbReference type="EC" id="2.7.13.3"/>
    </reaction>
</comment>
<gene>
    <name evidence="8" type="ORF">ACFLIM_27225</name>
</gene>
<keyword evidence="5 8" id="KW-0418">Kinase</keyword>
<dbReference type="InterPro" id="IPR036890">
    <property type="entry name" value="HATPase_C_sf"/>
</dbReference>
<comment type="caution">
    <text evidence="8">The sequence shown here is derived from an EMBL/GenBank/DDBJ whole genome shotgun (WGS) entry which is preliminary data.</text>
</comment>
<dbReference type="PANTHER" id="PTHR44936:SF9">
    <property type="entry name" value="SENSOR PROTEIN CREC"/>
    <property type="match status" value="1"/>
</dbReference>
<name>A0ABW7AIE6_9ACTN</name>
<evidence type="ECO:0000313" key="8">
    <source>
        <dbReference type="EMBL" id="MFG1706889.1"/>
    </source>
</evidence>
<dbReference type="PROSITE" id="PS50109">
    <property type="entry name" value="HIS_KIN"/>
    <property type="match status" value="1"/>
</dbReference>